<protein>
    <submittedName>
        <fullName evidence="2">ArsR family transcriptional regulator</fullName>
    </submittedName>
</protein>
<feature type="domain" description="HTH iclR-type" evidence="1">
    <location>
        <begin position="15"/>
        <end position="58"/>
    </location>
</feature>
<sequence length="227" mass="24536">MHDPASPPVGESRAHVLDVLRAAPEAVGVREIAEQTGLHANTARFHLDTLVREGLAERSTEGRGRPGRPRAVYRAAPSRVPAGRRSYQLLAQMLTGLLTEALPHPSQAAVGAGEAWGRYLADTPSPVQRIDTDEAVRRLTHVLTDVGFAPGLAQDRAAPVIPLRHCPFREVAEEHREVVCSLHLGLMRGALKEVRAPLGVDRLEPFVEPSLCLVHLTPAQQQADGTA</sequence>
<gene>
    <name evidence="2" type="ORF">TPA0910_11230</name>
</gene>
<dbReference type="CDD" id="cd00090">
    <property type="entry name" value="HTH_ARSR"/>
    <property type="match status" value="1"/>
</dbReference>
<dbReference type="EMBL" id="BNEK01000002">
    <property type="protein sequence ID" value="GHJ26690.1"/>
    <property type="molecule type" value="Genomic_DNA"/>
</dbReference>
<name>A0ABQ3TTN2_STRHY</name>
<comment type="caution">
    <text evidence="2">The sequence shown here is derived from an EMBL/GenBank/DDBJ whole genome shotgun (WGS) entry which is preliminary data.</text>
</comment>
<dbReference type="Proteomes" id="UP001054854">
    <property type="component" value="Unassembled WGS sequence"/>
</dbReference>
<dbReference type="Gene3D" id="1.10.10.10">
    <property type="entry name" value="Winged helix-like DNA-binding domain superfamily/Winged helix DNA-binding domain"/>
    <property type="match status" value="1"/>
</dbReference>
<dbReference type="InterPro" id="IPR005471">
    <property type="entry name" value="Tscrpt_reg_IclR_N"/>
</dbReference>
<dbReference type="InterPro" id="IPR036388">
    <property type="entry name" value="WH-like_DNA-bd_sf"/>
</dbReference>
<keyword evidence="3" id="KW-1185">Reference proteome</keyword>
<evidence type="ECO:0000259" key="1">
    <source>
        <dbReference type="Pfam" id="PF09339"/>
    </source>
</evidence>
<evidence type="ECO:0000313" key="3">
    <source>
        <dbReference type="Proteomes" id="UP001054854"/>
    </source>
</evidence>
<reference evidence="2" key="1">
    <citation type="submission" date="2024-05" db="EMBL/GenBank/DDBJ databases">
        <title>Whole genome shotgun sequence of Streptomyces hygroscopicus NBRC 113678.</title>
        <authorList>
            <person name="Komaki H."/>
            <person name="Tamura T."/>
        </authorList>
    </citation>
    <scope>NUCLEOTIDE SEQUENCE</scope>
    <source>
        <strain evidence="2">N11-34</strain>
    </source>
</reference>
<dbReference type="InterPro" id="IPR011991">
    <property type="entry name" value="ArsR-like_HTH"/>
</dbReference>
<dbReference type="Pfam" id="PF09339">
    <property type="entry name" value="HTH_IclR"/>
    <property type="match status" value="1"/>
</dbReference>
<proteinExistence type="predicted"/>
<dbReference type="SUPFAM" id="SSF46785">
    <property type="entry name" value="Winged helix' DNA-binding domain"/>
    <property type="match status" value="1"/>
</dbReference>
<evidence type="ECO:0000313" key="2">
    <source>
        <dbReference type="EMBL" id="GHJ26690.1"/>
    </source>
</evidence>
<dbReference type="InterPro" id="IPR036390">
    <property type="entry name" value="WH_DNA-bd_sf"/>
</dbReference>
<organism evidence="2 3">
    <name type="scientific">Streptomyces hygroscopicus</name>
    <dbReference type="NCBI Taxonomy" id="1912"/>
    <lineage>
        <taxon>Bacteria</taxon>
        <taxon>Bacillati</taxon>
        <taxon>Actinomycetota</taxon>
        <taxon>Actinomycetes</taxon>
        <taxon>Kitasatosporales</taxon>
        <taxon>Streptomycetaceae</taxon>
        <taxon>Streptomyces</taxon>
        <taxon>Streptomyces violaceusniger group</taxon>
    </lineage>
</organism>
<accession>A0ABQ3TTN2</accession>